<evidence type="ECO:0000313" key="2">
    <source>
        <dbReference type="EnsemblPlants" id="TuG1812G0700002123.01.T01"/>
    </source>
</evidence>
<dbReference type="Gramene" id="TuG1812G0700002123.01.T01">
    <property type="protein sequence ID" value="TuG1812G0700002123.01.T01"/>
    <property type="gene ID" value="TuG1812G0700002123.01"/>
</dbReference>
<dbReference type="Proteomes" id="UP000015106">
    <property type="component" value="Chromosome 7"/>
</dbReference>
<dbReference type="PANTHER" id="PTHR10404:SF45">
    <property type="entry name" value="OS01G0740500 PROTEIN"/>
    <property type="match status" value="1"/>
</dbReference>
<dbReference type="AlphaFoldDB" id="A0A8R7V406"/>
<keyword evidence="3" id="KW-1185">Reference proteome</keyword>
<dbReference type="SUPFAM" id="SSF53187">
    <property type="entry name" value="Zn-dependent exopeptidases"/>
    <property type="match status" value="1"/>
</dbReference>
<proteinExistence type="predicted"/>
<name>A0A8R7V406_TRIUA</name>
<feature type="domain" description="Peptidase M28" evidence="1">
    <location>
        <begin position="25"/>
        <end position="74"/>
    </location>
</feature>
<protein>
    <recommendedName>
        <fullName evidence="1">Peptidase M28 domain-containing protein</fullName>
    </recommendedName>
</protein>
<reference evidence="3" key="1">
    <citation type="journal article" date="2013" name="Nature">
        <title>Draft genome of the wheat A-genome progenitor Triticum urartu.</title>
        <authorList>
            <person name="Ling H.Q."/>
            <person name="Zhao S."/>
            <person name="Liu D."/>
            <person name="Wang J."/>
            <person name="Sun H."/>
            <person name="Zhang C."/>
            <person name="Fan H."/>
            <person name="Li D."/>
            <person name="Dong L."/>
            <person name="Tao Y."/>
            <person name="Gao C."/>
            <person name="Wu H."/>
            <person name="Li Y."/>
            <person name="Cui Y."/>
            <person name="Guo X."/>
            <person name="Zheng S."/>
            <person name="Wang B."/>
            <person name="Yu K."/>
            <person name="Liang Q."/>
            <person name="Yang W."/>
            <person name="Lou X."/>
            <person name="Chen J."/>
            <person name="Feng M."/>
            <person name="Jian J."/>
            <person name="Zhang X."/>
            <person name="Luo G."/>
            <person name="Jiang Y."/>
            <person name="Liu J."/>
            <person name="Wang Z."/>
            <person name="Sha Y."/>
            <person name="Zhang B."/>
            <person name="Wu H."/>
            <person name="Tang D."/>
            <person name="Shen Q."/>
            <person name="Xue P."/>
            <person name="Zou S."/>
            <person name="Wang X."/>
            <person name="Liu X."/>
            <person name="Wang F."/>
            <person name="Yang Y."/>
            <person name="An X."/>
            <person name="Dong Z."/>
            <person name="Zhang K."/>
            <person name="Zhang X."/>
            <person name="Luo M.C."/>
            <person name="Dvorak J."/>
            <person name="Tong Y."/>
            <person name="Wang J."/>
            <person name="Yang H."/>
            <person name="Li Z."/>
            <person name="Wang D."/>
            <person name="Zhang A."/>
            <person name="Wang J."/>
        </authorList>
    </citation>
    <scope>NUCLEOTIDE SEQUENCE</scope>
    <source>
        <strain evidence="3">cv. G1812</strain>
    </source>
</reference>
<evidence type="ECO:0000259" key="1">
    <source>
        <dbReference type="Pfam" id="PF04389"/>
    </source>
</evidence>
<dbReference type="EnsemblPlants" id="TuG1812G0700002123.01.T01">
    <property type="protein sequence ID" value="TuG1812G0700002123.01.T01"/>
    <property type="gene ID" value="TuG1812G0700002123.01"/>
</dbReference>
<dbReference type="Gene3D" id="3.40.630.10">
    <property type="entry name" value="Zn peptidases"/>
    <property type="match status" value="1"/>
</dbReference>
<sequence>MWCEEKPTKRRTHFLHTCVHRKTGTKKFGAADPNSETTAMIELAQRFFVLQKQGWRPRRTIIFCSWDAEEYGLVQDPTIHLRRLMIHGSNPMLLPTFDEQNGGSDYAAFVNMLAFHPPT</sequence>
<dbReference type="GO" id="GO:0004180">
    <property type="term" value="F:carboxypeptidase activity"/>
    <property type="evidence" value="ECO:0007669"/>
    <property type="project" value="TreeGrafter"/>
</dbReference>
<dbReference type="InterPro" id="IPR007484">
    <property type="entry name" value="Peptidase_M28"/>
</dbReference>
<reference evidence="2" key="2">
    <citation type="submission" date="2018-03" db="EMBL/GenBank/DDBJ databases">
        <title>The Triticum urartu genome reveals the dynamic nature of wheat genome evolution.</title>
        <authorList>
            <person name="Ling H."/>
            <person name="Ma B."/>
            <person name="Shi X."/>
            <person name="Liu H."/>
            <person name="Dong L."/>
            <person name="Sun H."/>
            <person name="Cao Y."/>
            <person name="Gao Q."/>
            <person name="Zheng S."/>
            <person name="Li Y."/>
            <person name="Yu Y."/>
            <person name="Du H."/>
            <person name="Qi M."/>
            <person name="Li Y."/>
            <person name="Yu H."/>
            <person name="Cui Y."/>
            <person name="Wang N."/>
            <person name="Chen C."/>
            <person name="Wu H."/>
            <person name="Zhao Y."/>
            <person name="Zhang J."/>
            <person name="Li Y."/>
            <person name="Zhou W."/>
            <person name="Zhang B."/>
            <person name="Hu W."/>
            <person name="Eijk M."/>
            <person name="Tang J."/>
            <person name="Witsenboer H."/>
            <person name="Zhao S."/>
            <person name="Li Z."/>
            <person name="Zhang A."/>
            <person name="Wang D."/>
            <person name="Liang C."/>
        </authorList>
    </citation>
    <scope>NUCLEOTIDE SEQUENCE [LARGE SCALE GENOMIC DNA]</scope>
    <source>
        <strain evidence="2">cv. G1812</strain>
    </source>
</reference>
<evidence type="ECO:0000313" key="3">
    <source>
        <dbReference type="Proteomes" id="UP000015106"/>
    </source>
</evidence>
<organism evidence="2 3">
    <name type="scientific">Triticum urartu</name>
    <name type="common">Red wild einkorn</name>
    <name type="synonym">Crithodium urartu</name>
    <dbReference type="NCBI Taxonomy" id="4572"/>
    <lineage>
        <taxon>Eukaryota</taxon>
        <taxon>Viridiplantae</taxon>
        <taxon>Streptophyta</taxon>
        <taxon>Embryophyta</taxon>
        <taxon>Tracheophyta</taxon>
        <taxon>Spermatophyta</taxon>
        <taxon>Magnoliopsida</taxon>
        <taxon>Liliopsida</taxon>
        <taxon>Poales</taxon>
        <taxon>Poaceae</taxon>
        <taxon>BOP clade</taxon>
        <taxon>Pooideae</taxon>
        <taxon>Triticodae</taxon>
        <taxon>Triticeae</taxon>
        <taxon>Triticinae</taxon>
        <taxon>Triticum</taxon>
    </lineage>
</organism>
<accession>A0A8R7V406</accession>
<dbReference type="Pfam" id="PF04389">
    <property type="entry name" value="Peptidase_M28"/>
    <property type="match status" value="1"/>
</dbReference>
<reference evidence="2" key="3">
    <citation type="submission" date="2022-06" db="UniProtKB">
        <authorList>
            <consortium name="EnsemblPlants"/>
        </authorList>
    </citation>
    <scope>IDENTIFICATION</scope>
</reference>
<dbReference type="PANTHER" id="PTHR10404">
    <property type="entry name" value="N-ACETYLATED-ALPHA-LINKED ACIDIC DIPEPTIDASE"/>
    <property type="match status" value="1"/>
</dbReference>
<dbReference type="InterPro" id="IPR039373">
    <property type="entry name" value="Peptidase_M28B"/>
</dbReference>